<evidence type="ECO:0000256" key="1">
    <source>
        <dbReference type="SAM" id="MobiDB-lite"/>
    </source>
</evidence>
<feature type="compositionally biased region" description="Polar residues" evidence="1">
    <location>
        <begin position="33"/>
        <end position="54"/>
    </location>
</feature>
<keyword evidence="4" id="KW-1185">Reference proteome</keyword>
<proteinExistence type="predicted"/>
<dbReference type="STRING" id="84645.A0A498LHT7"/>
<dbReference type="EMBL" id="QBIY01013335">
    <property type="protein sequence ID" value="RXN07888.1"/>
    <property type="molecule type" value="Genomic_DNA"/>
</dbReference>
<feature type="compositionally biased region" description="Basic and acidic residues" evidence="1">
    <location>
        <begin position="55"/>
        <end position="80"/>
    </location>
</feature>
<protein>
    <submittedName>
        <fullName evidence="2">Trimeric intracellular cation channel type B</fullName>
    </submittedName>
</protein>
<accession>A0A498LHT7</accession>
<evidence type="ECO:0000313" key="4">
    <source>
        <dbReference type="Proteomes" id="UP000290572"/>
    </source>
</evidence>
<dbReference type="AlphaFoldDB" id="A0A498LHT7"/>
<feature type="region of interest" description="Disordered" evidence="1">
    <location>
        <begin position="33"/>
        <end position="80"/>
    </location>
</feature>
<name>A0A498LHT7_LABRO</name>
<evidence type="ECO:0000313" key="3">
    <source>
        <dbReference type="EMBL" id="RXN18831.1"/>
    </source>
</evidence>
<dbReference type="EMBL" id="QBIY01012698">
    <property type="protein sequence ID" value="RXN18831.1"/>
    <property type="molecule type" value="Genomic_DNA"/>
</dbReference>
<gene>
    <name evidence="3" type="ORF">ROHU_025971</name>
    <name evidence="2" type="ORF">ROHU_032088</name>
</gene>
<evidence type="ECO:0000313" key="2">
    <source>
        <dbReference type="EMBL" id="RXN07888.1"/>
    </source>
</evidence>
<comment type="caution">
    <text evidence="2">The sequence shown here is derived from an EMBL/GenBank/DDBJ whole genome shotgun (WGS) entry which is preliminary data.</text>
</comment>
<organism evidence="2 4">
    <name type="scientific">Labeo rohita</name>
    <name type="common">Indian major carp</name>
    <name type="synonym">Cyprinus rohita</name>
    <dbReference type="NCBI Taxonomy" id="84645"/>
    <lineage>
        <taxon>Eukaryota</taxon>
        <taxon>Metazoa</taxon>
        <taxon>Chordata</taxon>
        <taxon>Craniata</taxon>
        <taxon>Vertebrata</taxon>
        <taxon>Euteleostomi</taxon>
        <taxon>Actinopterygii</taxon>
        <taxon>Neopterygii</taxon>
        <taxon>Teleostei</taxon>
        <taxon>Ostariophysi</taxon>
        <taxon>Cypriniformes</taxon>
        <taxon>Cyprinidae</taxon>
        <taxon>Labeoninae</taxon>
        <taxon>Labeonini</taxon>
        <taxon>Labeo</taxon>
    </lineage>
</organism>
<dbReference type="Proteomes" id="UP000290572">
    <property type="component" value="Unassembled WGS sequence"/>
</dbReference>
<sequence>MMLLGSSSYPFSSVETLVYKTLFVRPLNFSPLTESTQSCCSSPNHNKRNGSASAQEKKPSDANKPDQSNPKDAENSKKTD</sequence>
<reference evidence="2 4" key="1">
    <citation type="submission" date="2018-03" db="EMBL/GenBank/DDBJ databases">
        <title>Draft genome sequence of Rohu Carp (Labeo rohita).</title>
        <authorList>
            <person name="Das P."/>
            <person name="Kushwaha B."/>
            <person name="Joshi C.G."/>
            <person name="Kumar D."/>
            <person name="Nagpure N.S."/>
            <person name="Sahoo L."/>
            <person name="Das S.P."/>
            <person name="Bit A."/>
            <person name="Patnaik S."/>
            <person name="Meher P.K."/>
            <person name="Jayasankar P."/>
            <person name="Koringa P.G."/>
            <person name="Patel N.V."/>
            <person name="Hinsu A.T."/>
            <person name="Kumar R."/>
            <person name="Pandey M."/>
            <person name="Agarwal S."/>
            <person name="Srivastava S."/>
            <person name="Singh M."/>
            <person name="Iquebal M.A."/>
            <person name="Jaiswal S."/>
            <person name="Angadi U.B."/>
            <person name="Kumar N."/>
            <person name="Raza M."/>
            <person name="Shah T.M."/>
            <person name="Rai A."/>
            <person name="Jena J.K."/>
        </authorList>
    </citation>
    <scope>NUCLEOTIDE SEQUENCE [LARGE SCALE GENOMIC DNA]</scope>
    <source>
        <strain evidence="2">DASCIFA01</strain>
        <tissue evidence="2">Testis</tissue>
    </source>
</reference>